<keyword evidence="3" id="KW-1185">Reference proteome</keyword>
<dbReference type="Gene3D" id="2.40.10.480">
    <property type="match status" value="1"/>
</dbReference>
<reference evidence="2 3" key="1">
    <citation type="submission" date="2015-12" db="EMBL/GenBank/DDBJ databases">
        <title>Haloferax profundi sp. nov. isolated from the Discovery deep brine-seawater interface in the Red Sea.</title>
        <authorList>
            <person name="Zhang G."/>
            <person name="Stingl U."/>
            <person name="Rashid M."/>
        </authorList>
    </citation>
    <scope>NUCLEOTIDE SEQUENCE [LARGE SCALE GENOMIC DNA]</scope>
    <source>
        <strain evidence="2 3">SB29</strain>
    </source>
</reference>
<dbReference type="InterPro" id="IPR015943">
    <property type="entry name" value="WD40/YVTN_repeat-like_dom_sf"/>
</dbReference>
<dbReference type="InterPro" id="IPR018391">
    <property type="entry name" value="PQQ_b-propeller_rpt"/>
</dbReference>
<dbReference type="EMBL" id="LOPV01000555">
    <property type="protein sequence ID" value="KTG14446.1"/>
    <property type="molecule type" value="Genomic_DNA"/>
</dbReference>
<dbReference type="PANTHER" id="PTHR34512">
    <property type="entry name" value="CELL SURFACE PROTEIN"/>
    <property type="match status" value="1"/>
</dbReference>
<dbReference type="SUPFAM" id="SSF50998">
    <property type="entry name" value="Quinoprotein alcohol dehydrogenase-like"/>
    <property type="match status" value="2"/>
</dbReference>
<dbReference type="RefSeq" id="WP_058573329.1">
    <property type="nucleotide sequence ID" value="NZ_LOPV01000555.1"/>
</dbReference>
<dbReference type="Pfam" id="PF13360">
    <property type="entry name" value="PQQ_2"/>
    <property type="match status" value="2"/>
</dbReference>
<dbReference type="AlphaFoldDB" id="A0A0W1RLN3"/>
<dbReference type="SMART" id="SM00564">
    <property type="entry name" value="PQQ"/>
    <property type="match status" value="6"/>
</dbReference>
<proteinExistence type="predicted"/>
<sequence>MNRRRFLQTVGAAGSVGSTVGLAGCSQRSGDGSDREGTDRSEVCESYDPTVTGLPDWRTVRGDPAGTGVVPASGAPEPPLSLDWTFTLGGMVGAGQPVATSDRVYAHEYDSMLYGVDAASGLEVWQKSVDGLRGAPAVGDNVVVALADSTVLGLDPETGETVWTAPKTKTDPFQGSPVVVDETVYVPTELSLLALDLTDGTIRWQHTTGEETIATPAIEDETVYYGDYDTYVYAVDAATGEERWRAKTDAHIECNISVADGLVFAGSRDETVRALDATSGECLWTREFGAEPDVIATDGSHVYVDIGRQLYALETTSGASCWSTAYGDTRGIGIAVGGGHVYTPLTDPESEYGTRPGVLNAVTGETVAQTQMELESDYARFYKGSAVADGAMYASGVAEGGITLARFS</sequence>
<feature type="domain" description="Pyrrolo-quinoline quinone repeat" evidence="1">
    <location>
        <begin position="84"/>
        <end position="264"/>
    </location>
</feature>
<protein>
    <recommendedName>
        <fullName evidence="1">Pyrrolo-quinoline quinone repeat domain-containing protein</fullName>
    </recommendedName>
</protein>
<dbReference type="InterPro" id="IPR002372">
    <property type="entry name" value="PQQ_rpt_dom"/>
</dbReference>
<comment type="caution">
    <text evidence="2">The sequence shown here is derived from an EMBL/GenBank/DDBJ whole genome shotgun (WGS) entry which is preliminary data.</text>
</comment>
<name>A0A0W1RLN3_9EURY</name>
<accession>A0A0W1RLN3</accession>
<evidence type="ECO:0000313" key="2">
    <source>
        <dbReference type="EMBL" id="KTG14446.1"/>
    </source>
</evidence>
<dbReference type="Gene3D" id="2.130.10.10">
    <property type="entry name" value="YVTN repeat-like/Quinoprotein amine dehydrogenase"/>
    <property type="match status" value="1"/>
</dbReference>
<feature type="domain" description="Pyrrolo-quinoline quinone repeat" evidence="1">
    <location>
        <begin position="268"/>
        <end position="342"/>
    </location>
</feature>
<dbReference type="PROSITE" id="PS51257">
    <property type="entry name" value="PROKAR_LIPOPROTEIN"/>
    <property type="match status" value="1"/>
</dbReference>
<evidence type="ECO:0000259" key="1">
    <source>
        <dbReference type="Pfam" id="PF13360"/>
    </source>
</evidence>
<dbReference type="OrthoDB" id="145878at2157"/>
<dbReference type="PANTHER" id="PTHR34512:SF30">
    <property type="entry name" value="OUTER MEMBRANE PROTEIN ASSEMBLY FACTOR BAMB"/>
    <property type="match status" value="1"/>
</dbReference>
<dbReference type="Proteomes" id="UP000053157">
    <property type="component" value="Unassembled WGS sequence"/>
</dbReference>
<dbReference type="InterPro" id="IPR011047">
    <property type="entry name" value="Quinoprotein_ADH-like_sf"/>
</dbReference>
<organism evidence="2 3">
    <name type="scientific">Haloferax profundi</name>
    <dbReference type="NCBI Taxonomy" id="1544718"/>
    <lineage>
        <taxon>Archaea</taxon>
        <taxon>Methanobacteriati</taxon>
        <taxon>Methanobacteriota</taxon>
        <taxon>Stenosarchaea group</taxon>
        <taxon>Halobacteria</taxon>
        <taxon>Halobacteriales</taxon>
        <taxon>Haloferacaceae</taxon>
        <taxon>Haloferax</taxon>
    </lineage>
</organism>
<evidence type="ECO:0000313" key="3">
    <source>
        <dbReference type="Proteomes" id="UP000053157"/>
    </source>
</evidence>
<gene>
    <name evidence="2" type="ORF">AUR66_19025</name>
</gene>